<feature type="compositionally biased region" description="Acidic residues" evidence="1">
    <location>
        <begin position="156"/>
        <end position="172"/>
    </location>
</feature>
<organism evidence="2 3">
    <name type="scientific">Helianthus annuus</name>
    <name type="common">Common sunflower</name>
    <dbReference type="NCBI Taxonomy" id="4232"/>
    <lineage>
        <taxon>Eukaryota</taxon>
        <taxon>Viridiplantae</taxon>
        <taxon>Streptophyta</taxon>
        <taxon>Embryophyta</taxon>
        <taxon>Tracheophyta</taxon>
        <taxon>Spermatophyta</taxon>
        <taxon>Magnoliopsida</taxon>
        <taxon>eudicotyledons</taxon>
        <taxon>Gunneridae</taxon>
        <taxon>Pentapetalae</taxon>
        <taxon>asterids</taxon>
        <taxon>campanulids</taxon>
        <taxon>Asterales</taxon>
        <taxon>Asteraceae</taxon>
        <taxon>Asteroideae</taxon>
        <taxon>Heliantheae alliance</taxon>
        <taxon>Heliantheae</taxon>
        <taxon>Helianthus</taxon>
    </lineage>
</organism>
<reference evidence="2" key="2">
    <citation type="submission" date="2020-06" db="EMBL/GenBank/DDBJ databases">
        <title>Helianthus annuus Genome sequencing and assembly Release 2.</title>
        <authorList>
            <person name="Gouzy J."/>
            <person name="Langlade N."/>
            <person name="Munos S."/>
        </authorList>
    </citation>
    <scope>NUCLEOTIDE SEQUENCE</scope>
    <source>
        <tissue evidence="2">Leaves</tissue>
    </source>
</reference>
<keyword evidence="3" id="KW-1185">Reference proteome</keyword>
<reference evidence="2" key="1">
    <citation type="journal article" date="2017" name="Nature">
        <title>The sunflower genome provides insights into oil metabolism, flowering and Asterid evolution.</title>
        <authorList>
            <person name="Badouin H."/>
            <person name="Gouzy J."/>
            <person name="Grassa C.J."/>
            <person name="Murat F."/>
            <person name="Staton S.E."/>
            <person name="Cottret L."/>
            <person name="Lelandais-Briere C."/>
            <person name="Owens G.L."/>
            <person name="Carrere S."/>
            <person name="Mayjonade B."/>
            <person name="Legrand L."/>
            <person name="Gill N."/>
            <person name="Kane N.C."/>
            <person name="Bowers J.E."/>
            <person name="Hubner S."/>
            <person name="Bellec A."/>
            <person name="Berard A."/>
            <person name="Berges H."/>
            <person name="Blanchet N."/>
            <person name="Boniface M.C."/>
            <person name="Brunel D."/>
            <person name="Catrice O."/>
            <person name="Chaidir N."/>
            <person name="Claudel C."/>
            <person name="Donnadieu C."/>
            <person name="Faraut T."/>
            <person name="Fievet G."/>
            <person name="Helmstetter N."/>
            <person name="King M."/>
            <person name="Knapp S.J."/>
            <person name="Lai Z."/>
            <person name="Le Paslier M.C."/>
            <person name="Lippi Y."/>
            <person name="Lorenzon L."/>
            <person name="Mandel J.R."/>
            <person name="Marage G."/>
            <person name="Marchand G."/>
            <person name="Marquand E."/>
            <person name="Bret-Mestries E."/>
            <person name="Morien E."/>
            <person name="Nambeesan S."/>
            <person name="Nguyen T."/>
            <person name="Pegot-Espagnet P."/>
            <person name="Pouilly N."/>
            <person name="Raftis F."/>
            <person name="Sallet E."/>
            <person name="Schiex T."/>
            <person name="Thomas J."/>
            <person name="Vandecasteele C."/>
            <person name="Vares D."/>
            <person name="Vear F."/>
            <person name="Vautrin S."/>
            <person name="Crespi M."/>
            <person name="Mangin B."/>
            <person name="Burke J.M."/>
            <person name="Salse J."/>
            <person name="Munos S."/>
            <person name="Vincourt P."/>
            <person name="Rieseberg L.H."/>
            <person name="Langlade N.B."/>
        </authorList>
    </citation>
    <scope>NUCLEOTIDE SEQUENCE</scope>
    <source>
        <tissue evidence="2">Leaves</tissue>
    </source>
</reference>
<gene>
    <name evidence="2" type="ORF">HanXRQr2_Chr10g0418251</name>
</gene>
<comment type="caution">
    <text evidence="2">The sequence shown here is derived from an EMBL/GenBank/DDBJ whole genome shotgun (WGS) entry which is preliminary data.</text>
</comment>
<protein>
    <submittedName>
        <fullName evidence="2">Uncharacterized protein</fullName>
    </submittedName>
</protein>
<evidence type="ECO:0000313" key="3">
    <source>
        <dbReference type="Proteomes" id="UP000215914"/>
    </source>
</evidence>
<name>A0A9K3HU18_HELAN</name>
<dbReference type="AlphaFoldDB" id="A0A9K3HU18"/>
<dbReference type="Proteomes" id="UP000215914">
    <property type="component" value="Unassembled WGS sequence"/>
</dbReference>
<accession>A0A9K3HU18</accession>
<evidence type="ECO:0000256" key="1">
    <source>
        <dbReference type="SAM" id="MobiDB-lite"/>
    </source>
</evidence>
<dbReference type="Gramene" id="mRNA:HanXRQr2_Chr10g0418251">
    <property type="protein sequence ID" value="CDS:HanXRQr2_Chr10g0418251.1"/>
    <property type="gene ID" value="HanXRQr2_Chr10g0418251"/>
</dbReference>
<feature type="region of interest" description="Disordered" evidence="1">
    <location>
        <begin position="153"/>
        <end position="172"/>
    </location>
</feature>
<sequence>MLDYLFVPGTTHGKLLRMKLRIEEKLMLVVSTQNVIPRQVYKVEVRFAKVPVLYMLLRGSPLIPFRFLVLNDIWIGRNSGERKIVPHCRLITALLKLYGAIGAEDKGSYKRFKLFDIQHLGPGWEYKESERYHKLKSDGQRWRALKVDAHPLQLGEADEPESGDEVESGDDDYREDTFTVDVEMGEAGPSGGVQGVGTQSGYIGSAFDYAQQPYHQYWAHSGTMEQVVERRRPPTFANWSESSQMLFDQQSYMVASMERDLKQNYDRQE</sequence>
<dbReference type="EMBL" id="MNCJ02000325">
    <property type="protein sequence ID" value="KAF5784562.1"/>
    <property type="molecule type" value="Genomic_DNA"/>
</dbReference>
<evidence type="ECO:0000313" key="2">
    <source>
        <dbReference type="EMBL" id="KAF5784562.1"/>
    </source>
</evidence>
<proteinExistence type="predicted"/>